<comment type="subunit">
    <text evidence="5">Homodimer.</text>
</comment>
<dbReference type="InterPro" id="IPR003358">
    <property type="entry name" value="tRNA_(Gua-N-7)_MeTrfase_Trmb"/>
</dbReference>
<dbReference type="InterPro" id="IPR015422">
    <property type="entry name" value="PyrdxlP-dep_Trfase_small"/>
</dbReference>
<feature type="binding site" evidence="12">
    <location>
        <position position="159"/>
    </location>
    <ligand>
        <name>substrate</name>
    </ligand>
</feature>
<reference evidence="14" key="1">
    <citation type="submission" date="2019-09" db="EMBL/GenBank/DDBJ databases">
        <title>In-depth cultivation of the pig gut microbiome towards novel bacterial diversity and tailored functional studies.</title>
        <authorList>
            <person name="Wylensek D."/>
            <person name="Hitch T.C.A."/>
            <person name="Clavel T."/>
        </authorList>
    </citation>
    <scope>NUCLEOTIDE SEQUENCE</scope>
    <source>
        <strain evidence="14">RF-744-FAT-WT-3</strain>
    </source>
</reference>
<dbReference type="EC" id="2.1.1.33" evidence="12"/>
<comment type="pathway">
    <text evidence="12">tRNA modification; N(7)-methylguanine-tRNA biosynthesis.</text>
</comment>
<keyword evidence="9 12" id="KW-0949">S-adenosyl-L-methionine</keyword>
<dbReference type="PANTHER" id="PTHR11879:SF22">
    <property type="entry name" value="ASPARTATE AMINOTRANSFERASE, MITOCHONDRIAL"/>
    <property type="match status" value="1"/>
</dbReference>
<evidence type="ECO:0000256" key="7">
    <source>
        <dbReference type="ARBA" id="ARBA00022603"/>
    </source>
</evidence>
<feature type="binding site" evidence="12">
    <location>
        <position position="49"/>
    </location>
    <ligand>
        <name>S-adenosyl-L-methionine</name>
        <dbReference type="ChEBI" id="CHEBI:59789"/>
    </ligand>
</feature>
<dbReference type="GO" id="GO:0006520">
    <property type="term" value="P:amino acid metabolic process"/>
    <property type="evidence" value="ECO:0007669"/>
    <property type="project" value="InterPro"/>
</dbReference>
<organism evidence="14">
    <name type="scientific">Baileyella intestinalis</name>
    <dbReference type="NCBI Taxonomy" id="2606709"/>
    <lineage>
        <taxon>Bacteria</taxon>
        <taxon>Bacillati</taxon>
        <taxon>Bacillota</taxon>
        <taxon>Clostridia</taxon>
        <taxon>Peptostreptococcales</taxon>
        <taxon>Anaerovoracaceae</taxon>
        <taxon>Baileyella</taxon>
    </lineage>
</organism>
<evidence type="ECO:0000313" key="14">
    <source>
        <dbReference type="EMBL" id="MST68628.1"/>
    </source>
</evidence>
<dbReference type="GO" id="GO:0008176">
    <property type="term" value="F:tRNA (guanine(46)-N7)-methyltransferase activity"/>
    <property type="evidence" value="ECO:0007669"/>
    <property type="project" value="UniProtKB-UniRule"/>
</dbReference>
<dbReference type="EMBL" id="VUNB01000002">
    <property type="protein sequence ID" value="MST68628.1"/>
    <property type="molecule type" value="Genomic_DNA"/>
</dbReference>
<dbReference type="PANTHER" id="PTHR11879">
    <property type="entry name" value="ASPARTATE AMINOTRANSFERASE"/>
    <property type="match status" value="1"/>
</dbReference>
<evidence type="ECO:0000256" key="9">
    <source>
        <dbReference type="ARBA" id="ARBA00022691"/>
    </source>
</evidence>
<evidence type="ECO:0000259" key="13">
    <source>
        <dbReference type="Pfam" id="PF00155"/>
    </source>
</evidence>
<dbReference type="SUPFAM" id="SSF53335">
    <property type="entry name" value="S-adenosyl-L-methionine-dependent methyltransferases"/>
    <property type="match status" value="1"/>
</dbReference>
<comment type="cofactor">
    <cofactor evidence="2">
        <name>pyridoxal 5'-phosphate</name>
        <dbReference type="ChEBI" id="CHEBI:597326"/>
    </cofactor>
</comment>
<comment type="caution">
    <text evidence="12">Lacks conserved residue(s) required for the propagation of feature annotation.</text>
</comment>
<feature type="binding site" evidence="12">
    <location>
        <position position="123"/>
    </location>
    <ligand>
        <name>S-adenosyl-L-methionine</name>
        <dbReference type="ChEBI" id="CHEBI:59789"/>
    </ligand>
</feature>
<keyword evidence="7 12" id="KW-0489">Methyltransferase</keyword>
<comment type="function">
    <text evidence="3 12">Catalyzes the formation of N(7)-methylguanine at position 46 (m7G46) in tRNA.</text>
</comment>
<dbReference type="AlphaFoldDB" id="A0A6A8M7Z4"/>
<evidence type="ECO:0000256" key="5">
    <source>
        <dbReference type="ARBA" id="ARBA00011738"/>
    </source>
</evidence>
<dbReference type="InterPro" id="IPR004839">
    <property type="entry name" value="Aminotransferase_I/II_large"/>
</dbReference>
<protein>
    <recommendedName>
        <fullName evidence="12">tRNA (guanine-N(7)-)-methyltransferase</fullName>
        <ecNumber evidence="12">2.1.1.33</ecNumber>
    </recommendedName>
    <alternativeName>
        <fullName evidence="12">tRNA (guanine(46)-N(7))-methyltransferase</fullName>
    </alternativeName>
    <alternativeName>
        <fullName evidence="12">tRNA(m7G46)-methyltransferase</fullName>
    </alternativeName>
</protein>
<comment type="similarity">
    <text evidence="12">Belongs to the class I-like SAM-binding methyltransferase superfamily. TrmB family.</text>
</comment>
<evidence type="ECO:0000256" key="6">
    <source>
        <dbReference type="ARBA" id="ARBA00022576"/>
    </source>
</evidence>
<dbReference type="InterPro" id="IPR015424">
    <property type="entry name" value="PyrdxlP-dep_Trfase"/>
</dbReference>
<keyword evidence="11" id="KW-0663">Pyridoxal phosphate</keyword>
<proteinExistence type="inferred from homology"/>
<dbReference type="Pfam" id="PF02390">
    <property type="entry name" value="Methyltransf_4"/>
    <property type="match status" value="1"/>
</dbReference>
<dbReference type="Pfam" id="PF00155">
    <property type="entry name" value="Aminotran_1_2"/>
    <property type="match status" value="1"/>
</dbReference>
<dbReference type="Gene3D" id="3.40.640.10">
    <property type="entry name" value="Type I PLP-dependent aspartate aminotransferase-like (Major domain)"/>
    <property type="match status" value="1"/>
</dbReference>
<evidence type="ECO:0000256" key="2">
    <source>
        <dbReference type="ARBA" id="ARBA00001933"/>
    </source>
</evidence>
<dbReference type="PROSITE" id="PS51625">
    <property type="entry name" value="SAM_MT_TRMB"/>
    <property type="match status" value="1"/>
</dbReference>
<dbReference type="InterPro" id="IPR055361">
    <property type="entry name" value="tRNA_methyltr_TrmB_bact"/>
</dbReference>
<feature type="binding site" evidence="12">
    <location>
        <position position="74"/>
    </location>
    <ligand>
        <name>S-adenosyl-L-methionine</name>
        <dbReference type="ChEBI" id="CHEBI:59789"/>
    </ligand>
</feature>
<dbReference type="InterPro" id="IPR000796">
    <property type="entry name" value="Asp_trans"/>
</dbReference>
<dbReference type="Gene3D" id="3.90.1150.10">
    <property type="entry name" value="Aspartate Aminotransferase, domain 1"/>
    <property type="match status" value="1"/>
</dbReference>
<name>A0A6A8M7Z4_9FIRM</name>
<keyword evidence="10 12" id="KW-0819">tRNA processing</keyword>
<feature type="binding site" evidence="12">
    <location>
        <position position="127"/>
    </location>
    <ligand>
        <name>substrate</name>
    </ligand>
</feature>
<dbReference type="CDD" id="cd00609">
    <property type="entry name" value="AAT_like"/>
    <property type="match status" value="1"/>
</dbReference>
<evidence type="ECO:0000256" key="10">
    <source>
        <dbReference type="ARBA" id="ARBA00022694"/>
    </source>
</evidence>
<dbReference type="GO" id="GO:0030170">
    <property type="term" value="F:pyridoxal phosphate binding"/>
    <property type="evidence" value="ECO:0007669"/>
    <property type="project" value="InterPro"/>
</dbReference>
<evidence type="ECO:0000256" key="1">
    <source>
        <dbReference type="ARBA" id="ARBA00000142"/>
    </source>
</evidence>
<evidence type="ECO:0000256" key="11">
    <source>
        <dbReference type="ARBA" id="ARBA00022898"/>
    </source>
</evidence>
<accession>A0A6A8M7Z4</accession>
<comment type="caution">
    <text evidence="14">The sequence shown here is derived from an EMBL/GenBank/DDBJ whole genome shotgun (WGS) entry which is preliminary data.</text>
</comment>
<gene>
    <name evidence="12 14" type="primary">trmB</name>
    <name evidence="14" type="ORF">FYJ66_03355</name>
</gene>
<feature type="domain" description="Aminotransferase class I/classII large" evidence="13">
    <location>
        <begin position="264"/>
        <end position="627"/>
    </location>
</feature>
<comment type="catalytic activity">
    <reaction evidence="1 12">
        <text>guanosine(46) in tRNA + S-adenosyl-L-methionine = N(7)-methylguanosine(46) in tRNA + S-adenosyl-L-homocysteine</text>
        <dbReference type="Rhea" id="RHEA:42708"/>
        <dbReference type="Rhea" id="RHEA-COMP:10188"/>
        <dbReference type="Rhea" id="RHEA-COMP:10189"/>
        <dbReference type="ChEBI" id="CHEBI:57856"/>
        <dbReference type="ChEBI" id="CHEBI:59789"/>
        <dbReference type="ChEBI" id="CHEBI:74269"/>
        <dbReference type="ChEBI" id="CHEBI:74480"/>
        <dbReference type="EC" id="2.1.1.33"/>
    </reaction>
</comment>
<keyword evidence="6" id="KW-0032">Aminotransferase</keyword>
<evidence type="ECO:0000256" key="4">
    <source>
        <dbReference type="ARBA" id="ARBA00007441"/>
    </source>
</evidence>
<dbReference type="SUPFAM" id="SSF53383">
    <property type="entry name" value="PLP-dependent transferases"/>
    <property type="match status" value="1"/>
</dbReference>
<dbReference type="InterPro" id="IPR015421">
    <property type="entry name" value="PyrdxlP-dep_Trfase_major"/>
</dbReference>
<dbReference type="NCBIfam" id="NF001080">
    <property type="entry name" value="PRK00121.2-2"/>
    <property type="match status" value="1"/>
</dbReference>
<comment type="similarity">
    <text evidence="4">Belongs to the class-I pyridoxal-phosphate-dependent aminotransferase family.</text>
</comment>
<dbReference type="RefSeq" id="WP_154572090.1">
    <property type="nucleotide sequence ID" value="NZ_VUNB01000002.1"/>
</dbReference>
<sequence>MRQRKVKNLPEKYAVYEDILEYHPERNKGRWISVLEERGFTVKGAPQVEIGCGKGAFIAAMAEKHKDSFFIAVEGNRSVLLRAMEKIRDRNLKNVIFIPSFVEDLREWFGPAEVEKIFLNFSDPWQKPSYYRHRLTYRTKLLQYFDTMGPDGTVTFKTDNKDLFEFSVQEALAADLEIQGITRDLHSSEYRFDSPETEYERKFGGPDGVNINWINLKRKAGKDGEMGKNRSMIAYNGRKIPKEDKIFGISGRAKAAIDKYGKDQVINATIGTLLDDEGSIIVLESVDKAMKSLSPAEYASYAPIAGIPAFKEAIKKAALGNFQTKRHVGVVASPGGTGSLRNAVANFTCPGDKVLTHDWHWTTYDSIAVEQGRTVETFDMFNDKGEFNLEDFEYKVSKLLRIQDRVLIILNTPANNPTGYSLSDEEWEQVVAILNKTGDDKTVALCVDVAYIDFAGETDETRTFLPYLEQLNSNIMPLLAYSASKTFTFYGCRSAVLMCLAETEEEKEEFERAVTFSSRNSWSNSPRGPQEVIAKIYQDPELLEKVDKERKIFRDMLLARGRAFEEEAAKAGLKMVPYRGGFFTSVPCSDPDGVSRELEKKNIFVVPFAKGVRVSVASVAEDKCRVIPAAIKEVLDKMEA</sequence>
<evidence type="ECO:0000256" key="8">
    <source>
        <dbReference type="ARBA" id="ARBA00022679"/>
    </source>
</evidence>
<dbReference type="UniPathway" id="UPA00989"/>
<dbReference type="GO" id="GO:0008483">
    <property type="term" value="F:transaminase activity"/>
    <property type="evidence" value="ECO:0007669"/>
    <property type="project" value="UniProtKB-KW"/>
</dbReference>
<feature type="binding site" evidence="12">
    <location>
        <begin position="197"/>
        <end position="200"/>
    </location>
    <ligand>
        <name>substrate</name>
    </ligand>
</feature>
<dbReference type="HAMAP" id="MF_01057">
    <property type="entry name" value="tRNA_methyltr_TrmB"/>
    <property type="match status" value="1"/>
</dbReference>
<evidence type="ECO:0000256" key="12">
    <source>
        <dbReference type="HAMAP-Rule" id="MF_01057"/>
    </source>
</evidence>
<dbReference type="InterPro" id="IPR029063">
    <property type="entry name" value="SAM-dependent_MTases_sf"/>
</dbReference>
<keyword evidence="8 12" id="KW-0808">Transferase</keyword>
<evidence type="ECO:0000256" key="3">
    <source>
        <dbReference type="ARBA" id="ARBA00003015"/>
    </source>
</evidence>
<dbReference type="GO" id="GO:0042802">
    <property type="term" value="F:identical protein binding"/>
    <property type="evidence" value="ECO:0007669"/>
    <property type="project" value="TreeGrafter"/>
</dbReference>
<dbReference type="Gene3D" id="3.40.50.150">
    <property type="entry name" value="Vaccinia Virus protein VP39"/>
    <property type="match status" value="1"/>
</dbReference>
<dbReference type="CDD" id="cd02440">
    <property type="entry name" value="AdoMet_MTases"/>
    <property type="match status" value="1"/>
</dbReference>